<keyword evidence="4 5" id="KW-0067">ATP-binding</keyword>
<dbReference type="InterPro" id="IPR008271">
    <property type="entry name" value="Ser/Thr_kinase_AS"/>
</dbReference>
<reference evidence="7" key="1">
    <citation type="submission" date="2018-10" db="EMBL/GenBank/DDBJ databases">
        <authorList>
            <person name="Hariharan J."/>
            <person name="Choudoir M.J."/>
            <person name="Diebold P."/>
            <person name="Panke-Buisse K."/>
            <person name="Campbell A.N."/>
            <person name="Buckley D.H."/>
        </authorList>
    </citation>
    <scope>NUCLEOTIDE SEQUENCE</scope>
    <source>
        <strain evidence="7">Gb1</strain>
    </source>
</reference>
<dbReference type="CDD" id="cd14014">
    <property type="entry name" value="STKc_PknB_like"/>
    <property type="match status" value="1"/>
</dbReference>
<accession>A0A652KT04</accession>
<dbReference type="InterPro" id="IPR018391">
    <property type="entry name" value="PQQ_b-propeller_rpt"/>
</dbReference>
<evidence type="ECO:0000256" key="1">
    <source>
        <dbReference type="ARBA" id="ARBA00022679"/>
    </source>
</evidence>
<dbReference type="Gene3D" id="3.30.200.20">
    <property type="entry name" value="Phosphorylase Kinase, domain 1"/>
    <property type="match status" value="1"/>
</dbReference>
<dbReference type="AlphaFoldDB" id="A0A652KT04"/>
<comment type="caution">
    <text evidence="7">The sequence shown here is derived from an EMBL/GenBank/DDBJ whole genome shotgun (WGS) entry which is preliminary data.</text>
</comment>
<proteinExistence type="predicted"/>
<evidence type="ECO:0000259" key="6">
    <source>
        <dbReference type="PROSITE" id="PS50011"/>
    </source>
</evidence>
<organism evidence="7">
    <name type="scientific">Streptomyces sp. gb1(2016)</name>
    <dbReference type="NCBI Taxonomy" id="1828321"/>
    <lineage>
        <taxon>Bacteria</taxon>
        <taxon>Bacillati</taxon>
        <taxon>Actinomycetota</taxon>
        <taxon>Actinomycetes</taxon>
        <taxon>Kitasatosporales</taxon>
        <taxon>Streptomycetaceae</taxon>
        <taxon>Streptomyces</taxon>
    </lineage>
</organism>
<dbReference type="GO" id="GO:0004674">
    <property type="term" value="F:protein serine/threonine kinase activity"/>
    <property type="evidence" value="ECO:0007669"/>
    <property type="project" value="TreeGrafter"/>
</dbReference>
<dbReference type="InterPro" id="IPR015943">
    <property type="entry name" value="WD40/YVTN_repeat-like_dom_sf"/>
</dbReference>
<evidence type="ECO:0000256" key="5">
    <source>
        <dbReference type="PROSITE-ProRule" id="PRU10141"/>
    </source>
</evidence>
<feature type="domain" description="Protein kinase" evidence="6">
    <location>
        <begin position="15"/>
        <end position="278"/>
    </location>
</feature>
<evidence type="ECO:0000313" key="7">
    <source>
        <dbReference type="EMBL" id="TXS26923.1"/>
    </source>
</evidence>
<dbReference type="InterPro" id="IPR002372">
    <property type="entry name" value="PQQ_rpt_dom"/>
</dbReference>
<dbReference type="GO" id="GO:0005524">
    <property type="term" value="F:ATP binding"/>
    <property type="evidence" value="ECO:0007669"/>
    <property type="project" value="UniProtKB-UniRule"/>
</dbReference>
<dbReference type="SUPFAM" id="SSF56112">
    <property type="entry name" value="Protein kinase-like (PK-like)"/>
    <property type="match status" value="1"/>
</dbReference>
<dbReference type="Gene3D" id="2.130.10.10">
    <property type="entry name" value="YVTN repeat-like/Quinoprotein amine dehydrogenase"/>
    <property type="match status" value="1"/>
</dbReference>
<dbReference type="InterPro" id="IPR011009">
    <property type="entry name" value="Kinase-like_dom_sf"/>
</dbReference>
<dbReference type="InterPro" id="IPR011047">
    <property type="entry name" value="Quinoprotein_ADH-like_sf"/>
</dbReference>
<keyword evidence="1" id="KW-0808">Transferase</keyword>
<dbReference type="PANTHER" id="PTHR43289:SF34">
    <property type="entry name" value="SERINE_THREONINE-PROTEIN KINASE YBDM-RELATED"/>
    <property type="match status" value="1"/>
</dbReference>
<dbReference type="SUPFAM" id="SSF50998">
    <property type="entry name" value="Quinoprotein alcohol dehydrogenase-like"/>
    <property type="match status" value="1"/>
</dbReference>
<feature type="binding site" evidence="5">
    <location>
        <position position="43"/>
    </location>
    <ligand>
        <name>ATP</name>
        <dbReference type="ChEBI" id="CHEBI:30616"/>
    </ligand>
</feature>
<evidence type="ECO:0000256" key="2">
    <source>
        <dbReference type="ARBA" id="ARBA00022741"/>
    </source>
</evidence>
<gene>
    <name evidence="7" type="ORF">EAO74_12600</name>
</gene>
<dbReference type="RefSeq" id="WP_147983620.1">
    <property type="nucleotide sequence ID" value="NZ_RDBM01000035.1"/>
</dbReference>
<dbReference type="InterPro" id="IPR000719">
    <property type="entry name" value="Prot_kinase_dom"/>
</dbReference>
<dbReference type="PROSITE" id="PS00108">
    <property type="entry name" value="PROTEIN_KINASE_ST"/>
    <property type="match status" value="1"/>
</dbReference>
<evidence type="ECO:0000256" key="3">
    <source>
        <dbReference type="ARBA" id="ARBA00022777"/>
    </source>
</evidence>
<dbReference type="SMART" id="SM00564">
    <property type="entry name" value="PQQ"/>
    <property type="match status" value="4"/>
</dbReference>
<dbReference type="Pfam" id="PF13360">
    <property type="entry name" value="PQQ_2"/>
    <property type="match status" value="1"/>
</dbReference>
<dbReference type="Gene3D" id="1.10.510.10">
    <property type="entry name" value="Transferase(Phosphotransferase) domain 1"/>
    <property type="match status" value="1"/>
</dbReference>
<dbReference type="InterPro" id="IPR017441">
    <property type="entry name" value="Protein_kinase_ATP_BS"/>
</dbReference>
<dbReference type="PROSITE" id="PS00107">
    <property type="entry name" value="PROTEIN_KINASE_ATP"/>
    <property type="match status" value="1"/>
</dbReference>
<dbReference type="PANTHER" id="PTHR43289">
    <property type="entry name" value="MITOGEN-ACTIVATED PROTEIN KINASE KINASE KINASE 20-RELATED"/>
    <property type="match status" value="1"/>
</dbReference>
<dbReference type="SMART" id="SM00220">
    <property type="entry name" value="S_TKc"/>
    <property type="match status" value="1"/>
</dbReference>
<dbReference type="Gene3D" id="2.40.128.630">
    <property type="match status" value="1"/>
</dbReference>
<keyword evidence="3" id="KW-0418">Kinase</keyword>
<name>A0A652KT04_9ACTN</name>
<sequence>MKPLTTGDPLRLGPYRILGILGEGGMGKVYVGLDGGGTVAAVKILHFHLAHDPDLARRFVREARMAQAVSSDGVARVIDSRTEGGRPWIATEFLVGPTLDEAVAAHGPLDESAVRALAVAVARGLRDIHAAGLVHRDVKPGNIVLTATGPRIIDFGIARPEHGLTLTATGEVPVTPGYGAPEQVLGHRVGPAADVFSLGAVLVYAASGRRAYEGAHAAAVQYEVVHGEPGLDGVPAPLRQLIAPCLARDPAWRPSTEAIATAFDPPRGADRAWRHGPLAQDVSARRRSLHELTTSVALSQGRSVPRRRLLTALAVGGALAAAGGGTALWLNGRGRRQDPFSIPPAVKTPKARVLSAEKGDYVYGETPEPIWSHAEVFGEGTPAPLPVHDVVVVGAPGGGIAARGVVDGELRWSAPDTEAVRRYVSLSGRLVAAADGEGVLRTFVASTGEPKWTADIDAAWVLAADDEAVYVVTGDGRLRSVGRADAEVRWTAEAGADLGAEPGPRGVTVAGRLVVAGAGGAVVAVRTADGGAAWQLHDQAEGRPGIAAAAGTVFVTGKHLRAVDAGDGEERWTAGNPTRPGGEPYWGPPTVHGTHVYAAYQGYPLRLDVKDGGPTDWVHTGLIECAPQSPLVVQGDGFWSVAVNDTEGGINVIDLAGDRRPWVFRIIKHTDQFWLAGDANRVFVLDGDALSALPVF</sequence>
<protein>
    <recommendedName>
        <fullName evidence="6">Protein kinase domain-containing protein</fullName>
    </recommendedName>
</protein>
<dbReference type="PROSITE" id="PS50011">
    <property type="entry name" value="PROTEIN_KINASE_DOM"/>
    <property type="match status" value="1"/>
</dbReference>
<keyword evidence="2 5" id="KW-0547">Nucleotide-binding</keyword>
<dbReference type="EMBL" id="RDBM01000035">
    <property type="protein sequence ID" value="TXS26923.1"/>
    <property type="molecule type" value="Genomic_DNA"/>
</dbReference>
<dbReference type="Pfam" id="PF00069">
    <property type="entry name" value="Pkinase"/>
    <property type="match status" value="1"/>
</dbReference>
<evidence type="ECO:0000256" key="4">
    <source>
        <dbReference type="ARBA" id="ARBA00022840"/>
    </source>
</evidence>